<evidence type="ECO:0000313" key="8">
    <source>
        <dbReference type="Proteomes" id="UP001058553"/>
    </source>
</evidence>
<dbReference type="Proteomes" id="UP001058553">
    <property type="component" value="Chromosome"/>
</dbReference>
<evidence type="ECO:0000259" key="5">
    <source>
        <dbReference type="Pfam" id="PF12255"/>
    </source>
</evidence>
<protein>
    <submittedName>
        <fullName evidence="7">Virulence protein</fullName>
    </submittedName>
</protein>
<dbReference type="RefSeq" id="WP_259826060.1">
    <property type="nucleotide sequence ID" value="NZ_CP103445.1"/>
</dbReference>
<comment type="subcellular location">
    <subcellularLocation>
        <location evidence="1">Secreted</location>
    </subcellularLocation>
</comment>
<dbReference type="Pfam" id="PF03534">
    <property type="entry name" value="SpvB"/>
    <property type="match status" value="1"/>
</dbReference>
<keyword evidence="8" id="KW-1185">Reference proteome</keyword>
<dbReference type="InterPro" id="IPR028994">
    <property type="entry name" value="Integrin_alpha_N"/>
</dbReference>
<name>A0ABY5XAH3_ERWPY</name>
<dbReference type="Pfam" id="PF12256">
    <property type="entry name" value="TcdB_toxin_midN"/>
    <property type="match status" value="1"/>
</dbReference>
<evidence type="ECO:0000256" key="3">
    <source>
        <dbReference type="ARBA" id="ARBA00023026"/>
    </source>
</evidence>
<proteinExistence type="predicted"/>
<dbReference type="Pfam" id="PF12255">
    <property type="entry name" value="TcdB_toxin_midC"/>
    <property type="match status" value="1"/>
</dbReference>
<organism evidence="7 8">
    <name type="scientific">Erwinia pyrifoliae</name>
    <dbReference type="NCBI Taxonomy" id="79967"/>
    <lineage>
        <taxon>Bacteria</taxon>
        <taxon>Pseudomonadati</taxon>
        <taxon>Pseudomonadota</taxon>
        <taxon>Gammaproteobacteria</taxon>
        <taxon>Enterobacterales</taxon>
        <taxon>Erwiniaceae</taxon>
        <taxon>Erwinia</taxon>
    </lineage>
</organism>
<gene>
    <name evidence="7" type="ORF">NYP84_01690</name>
</gene>
<evidence type="ECO:0000259" key="6">
    <source>
        <dbReference type="Pfam" id="PF12256"/>
    </source>
</evidence>
<reference evidence="7" key="1">
    <citation type="submission" date="2022-07" db="EMBL/GenBank/DDBJ databases">
        <title>Genetic diversity of Erwinia pyrifoliae.</title>
        <authorList>
            <person name="Park D.S."/>
            <person name="Ham H."/>
        </authorList>
    </citation>
    <scope>NUCLEOTIDE SEQUENCE</scope>
    <source>
        <strain evidence="7">CP201486</strain>
    </source>
</reference>
<dbReference type="InterPro" id="IPR003284">
    <property type="entry name" value="Sal_SpvB"/>
</dbReference>
<dbReference type="EMBL" id="CP103445">
    <property type="protein sequence ID" value="UWS33949.1"/>
    <property type="molecule type" value="Genomic_DNA"/>
</dbReference>
<dbReference type="PRINTS" id="PR01341">
    <property type="entry name" value="SALSPVBPROT"/>
</dbReference>
<accession>A0ABY5XAH3</accession>
<feature type="domain" description="Insecticide toxin TcdB middle/C-terminal" evidence="5">
    <location>
        <begin position="870"/>
        <end position="1015"/>
    </location>
</feature>
<feature type="domain" description="Insecticide toxin TcdB middle/N-terminal" evidence="6">
    <location>
        <begin position="644"/>
        <end position="800"/>
    </location>
</feature>
<keyword evidence="2" id="KW-0964">Secreted</keyword>
<keyword evidence="3" id="KW-0843">Virulence</keyword>
<evidence type="ECO:0000313" key="7">
    <source>
        <dbReference type="EMBL" id="UWS33949.1"/>
    </source>
</evidence>
<evidence type="ECO:0000256" key="2">
    <source>
        <dbReference type="ARBA" id="ARBA00022525"/>
    </source>
</evidence>
<sequence>MQNSDSLALKAPSLPKGGGAKSGLKGDVAAAGPDGAATLSVPLPVSRGRGYAPALALSYHSRGGNGPFGMGWDVNLSAIRRRTNKGIPTYGADDEFTGPDGEVLVPLLTADGTPETRSASALLNVDAGGNYHVRAYRSRTESDFSRLEYWVADSDSAGAFWLLYRPNGQLFLLGRNAQARISNPHNARQTAAWLIESSVSVNGEQIYYQYRAEDDTDCADAEKAAHRAATAQRYLTAVWYGNRTASRTLPAFTSAPSADDWLFTLVLDYGERDTDPAQAPDWLLPGEGNWPCRPDRFSSWHYGFELRTRRLCRQVLMYHAMTALAEEEKPGDQPQLVARLCLDYQQTPSVTMLKSVRQNAYEADGRVLSLPPLTFGWHTFTPPQAATWQQREDMGNLNALQPYQLVDLNGEGLAGILYQDDGGWWYRAPVRQTGGSTDEVTWDKAAPLPIMPALHAGGALLDLNGDGYLEWLVTAPGLAGHYGRTADRQWRNFTPLSALPVEYGHPRARLADLTGAGLSDLALIGPKSVRLYSGSGEGWQKVQTVMQADSVTLPVSPTKDDSMLIAFSDMDGSGQQHLVQVSASGVRYWPNLGHGRFGQPLDVPGFSQPATRFNPQQLFLADIDGSGTTDLIYALGDSLLIYLNQSGNAFAAPFSLPLPAGVRYARTCSLQLADIQGQGVASLILTSPHPTPRHWVCHLSEQKPWLLNAMDNHMGATHRLYYRSSAQFWLDEKAEAAQAGKPQPACYLPFALHTLQRTEVTDEITGNRLVSSVRYRHGAWDGREREFRGFGLVEVSDSDIAVSRGSAAEISMPAISRSWYATGLMQVDEQLPRQYWQGDSAAFSGFVPRFTIGSGDDEQAYVPDDSTRFWLNRGVKGMLLRSELYGADDSILATTPYRVSETRPQVRLVEVRGVYPVTWPVSAETRTYIYERVSGDPQCSQQVLLSSDQYGQPLRQVNISYPRRSQPTKSPYPPTLPPTLFASSYDRQQQELRLVLQQSRWHTLSDSAAGVWLAGLSDATRSDIFTYSATSVPAQGLTLEQLSASANLVGEDRPATFAGQQQVWYLDTQGEAVTATPAIPPRLAFSESAVLDEPLIASLAQDISAETVTQAGYSLSGYLFARRGESGKLLWTVRQGYSTYGSAEHFWLPESTRDTLLTGAITVTRDRYNCVITQLRDAAGLTTSAQYDWRFLTPVSVTDANDNRHTVTLDALGRVSVMRFSGTENGNATGYSANAIDPPQTAEQALALSAPLPVHQMLVYITDSWMTQRAEKQPPHVVVLTTDRYDSDPQQQIRQQVVFSDGFGRVLQTSVRQADGDAWQRSAAGALVSASNGAPQLATTTSRWAVSGRTEYDNKGQAIRTYQPFFLNSWQYLIDDSARQDLYADTHYYDPTGREWQVKTAKCWLRRSLFTPWFVVSEDENNTAAEAEAGI</sequence>
<evidence type="ECO:0000256" key="4">
    <source>
        <dbReference type="SAM" id="MobiDB-lite"/>
    </source>
</evidence>
<evidence type="ECO:0000256" key="1">
    <source>
        <dbReference type="ARBA" id="ARBA00004613"/>
    </source>
</evidence>
<feature type="region of interest" description="Disordered" evidence="4">
    <location>
        <begin position="1"/>
        <end position="26"/>
    </location>
</feature>
<dbReference type="InterPro" id="IPR022044">
    <property type="entry name" value="TcdB_toxin_mid/C"/>
</dbReference>
<dbReference type="InterPro" id="IPR022045">
    <property type="entry name" value="TcdB_toxin_mid/N"/>
</dbReference>
<dbReference type="SUPFAM" id="SSF69318">
    <property type="entry name" value="Integrin alpha N-terminal domain"/>
    <property type="match status" value="1"/>
</dbReference>